<accession>A0A0V1GSH2</accession>
<dbReference type="Proteomes" id="UP000054826">
    <property type="component" value="Unassembled WGS sequence"/>
</dbReference>
<name>A0A0V1GSH2_TRIPS</name>
<dbReference type="AlphaFoldDB" id="A0A0V1GSH2"/>
<proteinExistence type="predicted"/>
<evidence type="ECO:0000313" key="1">
    <source>
        <dbReference type="EMBL" id="KRZ01286.1"/>
    </source>
</evidence>
<evidence type="ECO:0000313" key="2">
    <source>
        <dbReference type="Proteomes" id="UP000054826"/>
    </source>
</evidence>
<dbReference type="EMBL" id="JYDV01000898">
    <property type="protein sequence ID" value="KRZ01286.1"/>
    <property type="molecule type" value="Genomic_DNA"/>
</dbReference>
<protein>
    <submittedName>
        <fullName evidence="1">Uncharacterized protein</fullName>
    </submittedName>
</protein>
<comment type="caution">
    <text evidence="1">The sequence shown here is derived from an EMBL/GenBank/DDBJ whole genome shotgun (WGS) entry which is preliminary data.</text>
</comment>
<organism evidence="1 2">
    <name type="scientific">Trichinella pseudospiralis</name>
    <name type="common">Parasitic roundworm</name>
    <dbReference type="NCBI Taxonomy" id="6337"/>
    <lineage>
        <taxon>Eukaryota</taxon>
        <taxon>Metazoa</taxon>
        <taxon>Ecdysozoa</taxon>
        <taxon>Nematoda</taxon>
        <taxon>Enoplea</taxon>
        <taxon>Dorylaimia</taxon>
        <taxon>Trichinellida</taxon>
        <taxon>Trichinellidae</taxon>
        <taxon>Trichinella</taxon>
    </lineage>
</organism>
<reference evidence="1 2" key="1">
    <citation type="submission" date="2015-01" db="EMBL/GenBank/DDBJ databases">
        <title>Evolution of Trichinella species and genotypes.</title>
        <authorList>
            <person name="Korhonen P.K."/>
            <person name="Edoardo P."/>
            <person name="Giuseppe L.R."/>
            <person name="Gasser R.B."/>
        </authorList>
    </citation>
    <scope>NUCLEOTIDE SEQUENCE [LARGE SCALE GENOMIC DNA]</scope>
    <source>
        <strain evidence="1">ISS176</strain>
    </source>
</reference>
<gene>
    <name evidence="1" type="ORF">T4C_12882</name>
</gene>
<sequence length="43" mass="4723">MPYAPENCVRVSSALGHYRSARTTFNGMVHPSLELQQLGSVFA</sequence>